<keyword evidence="2" id="KW-1185">Reference proteome</keyword>
<dbReference type="AlphaFoldDB" id="A0A9N9PA40"/>
<dbReference type="Proteomes" id="UP000789405">
    <property type="component" value="Unassembled WGS sequence"/>
</dbReference>
<reference evidence="1" key="1">
    <citation type="submission" date="2021-06" db="EMBL/GenBank/DDBJ databases">
        <authorList>
            <person name="Kallberg Y."/>
            <person name="Tangrot J."/>
            <person name="Rosling A."/>
        </authorList>
    </citation>
    <scope>NUCLEOTIDE SEQUENCE</scope>
    <source>
        <strain evidence="1">MA453B</strain>
    </source>
</reference>
<comment type="caution">
    <text evidence="1">The sequence shown here is derived from an EMBL/GenBank/DDBJ whole genome shotgun (WGS) entry which is preliminary data.</text>
</comment>
<evidence type="ECO:0000313" key="2">
    <source>
        <dbReference type="Proteomes" id="UP000789405"/>
    </source>
</evidence>
<dbReference type="EMBL" id="CAJVPY010059355">
    <property type="protein sequence ID" value="CAG8820426.1"/>
    <property type="molecule type" value="Genomic_DNA"/>
</dbReference>
<organism evidence="1 2">
    <name type="scientific">Dentiscutata erythropus</name>
    <dbReference type="NCBI Taxonomy" id="1348616"/>
    <lineage>
        <taxon>Eukaryota</taxon>
        <taxon>Fungi</taxon>
        <taxon>Fungi incertae sedis</taxon>
        <taxon>Mucoromycota</taxon>
        <taxon>Glomeromycotina</taxon>
        <taxon>Glomeromycetes</taxon>
        <taxon>Diversisporales</taxon>
        <taxon>Gigasporaceae</taxon>
        <taxon>Dentiscutata</taxon>
    </lineage>
</organism>
<accession>A0A9N9PA40</accession>
<protein>
    <submittedName>
        <fullName evidence="1">15554_t:CDS:1</fullName>
    </submittedName>
</protein>
<feature type="non-terminal residue" evidence="1">
    <location>
        <position position="1"/>
    </location>
</feature>
<gene>
    <name evidence="1" type="ORF">DERYTH_LOCUS26954</name>
</gene>
<proteinExistence type="predicted"/>
<evidence type="ECO:0000313" key="1">
    <source>
        <dbReference type="EMBL" id="CAG8820426.1"/>
    </source>
</evidence>
<sequence length="60" mass="7266">TIVEKNNCIVMSPKFRSYIEDLYYKLLYEGKFEEVQMEMEMKGTIDSKKKYKIDMSKKEI</sequence>
<name>A0A9N9PA40_9GLOM</name>